<dbReference type="PRINTS" id="PR00792">
    <property type="entry name" value="PEPSIN"/>
</dbReference>
<feature type="signal peptide" evidence="6">
    <location>
        <begin position="1"/>
        <end position="20"/>
    </location>
</feature>
<evidence type="ECO:0000256" key="4">
    <source>
        <dbReference type="ARBA" id="ARBA00022750"/>
    </source>
</evidence>
<keyword evidence="9" id="KW-1185">Reference proteome</keyword>
<name>A0ABP9YLN3_9FUNG</name>
<evidence type="ECO:0000313" key="8">
    <source>
        <dbReference type="EMBL" id="GAA5807771.1"/>
    </source>
</evidence>
<evidence type="ECO:0000256" key="6">
    <source>
        <dbReference type="SAM" id="SignalP"/>
    </source>
</evidence>
<protein>
    <recommendedName>
        <fullName evidence="3">rhizopuspepsin</fullName>
        <ecNumber evidence="3">3.4.23.21</ecNumber>
    </recommendedName>
</protein>
<dbReference type="Pfam" id="PF00026">
    <property type="entry name" value="Asp"/>
    <property type="match status" value="1"/>
</dbReference>
<organism evidence="8 9">
    <name type="scientific">Mucor flavus</name>
    <dbReference type="NCBI Taxonomy" id="439312"/>
    <lineage>
        <taxon>Eukaryota</taxon>
        <taxon>Fungi</taxon>
        <taxon>Fungi incertae sedis</taxon>
        <taxon>Mucoromycota</taxon>
        <taxon>Mucoromycotina</taxon>
        <taxon>Mucoromycetes</taxon>
        <taxon>Mucorales</taxon>
        <taxon>Mucorineae</taxon>
        <taxon>Mucoraceae</taxon>
        <taxon>Mucor</taxon>
    </lineage>
</organism>
<dbReference type="PROSITE" id="PS00141">
    <property type="entry name" value="ASP_PROTEASE"/>
    <property type="match status" value="2"/>
</dbReference>
<dbReference type="EC" id="3.4.23.21" evidence="3"/>
<comment type="catalytic activity">
    <reaction evidence="1">
        <text>Hydrolysis of proteins with broad specificity similar to that of pepsin A, preferring hydrophobic residues at P1 and P1'. Clots milk and activates trypsinogen. Does not cleave 4-Gln-|-His-5, but does cleave 10-His-|-Leu-11 and 12-Val-|-Glu-13 in B chain of insulin.</text>
        <dbReference type="EC" id="3.4.23.21"/>
    </reaction>
</comment>
<keyword evidence="5" id="KW-0645">Protease</keyword>
<dbReference type="InterPro" id="IPR033121">
    <property type="entry name" value="PEPTIDASE_A1"/>
</dbReference>
<gene>
    <name evidence="8" type="ORF">MFLAVUS_001150</name>
</gene>
<dbReference type="PANTHER" id="PTHR47966">
    <property type="entry name" value="BETA-SITE APP-CLEAVING ENZYME, ISOFORM A-RELATED"/>
    <property type="match status" value="1"/>
</dbReference>
<dbReference type="Proteomes" id="UP001473302">
    <property type="component" value="Unassembled WGS sequence"/>
</dbReference>
<evidence type="ECO:0000259" key="7">
    <source>
        <dbReference type="PROSITE" id="PS51767"/>
    </source>
</evidence>
<evidence type="ECO:0000256" key="5">
    <source>
        <dbReference type="RuleBase" id="RU000454"/>
    </source>
</evidence>
<comment type="similarity">
    <text evidence="2 5">Belongs to the peptidase A1 family.</text>
</comment>
<keyword evidence="5" id="KW-0378">Hydrolase</keyword>
<evidence type="ECO:0000256" key="3">
    <source>
        <dbReference type="ARBA" id="ARBA00013205"/>
    </source>
</evidence>
<accession>A0ABP9YLN3</accession>
<evidence type="ECO:0000313" key="9">
    <source>
        <dbReference type="Proteomes" id="UP001473302"/>
    </source>
</evidence>
<sequence>MVRFVASSVIALAILELVQGQLNHLNVGLETTNGRAMNTPERVKRALAKYNIVDEKINDRIRSAGGAAIELESAYVDIEYIGQISIGTPPQKFNMDFDTGSSDIWVPSVSCGVTCGTHRRFNPEKSSTYVGTNNKTWALRYGDGSSVVGYTGRDIVHLGNVSQPDQLIGLVTKETAQFASDRYLDGIFGLAFPPLAFTNINNSIVEELYLSGSIPAPIVSFYLGRYQDGGKGEVLFGDINQNFFEGELRYVPVTLKKYWQVDLSGISVNGQKVLNSSVPAIIDTGTTLIIVPPYVAQEIHSVIPGSEYSPMYGWRIPCSFAGHPTVEAITFKLDNQDFPILLTDFVRAKTSPSSGNSTVQMCFSGIAQANTPLIILGDTFLRSYYSVYDFANARIGLAKSKPHNLK</sequence>
<dbReference type="PROSITE" id="PS51767">
    <property type="entry name" value="PEPTIDASE_A1"/>
    <property type="match status" value="1"/>
</dbReference>
<dbReference type="InterPro" id="IPR001969">
    <property type="entry name" value="Aspartic_peptidase_AS"/>
</dbReference>
<dbReference type="PANTHER" id="PTHR47966:SF51">
    <property type="entry name" value="BETA-SITE APP-CLEAVING ENZYME, ISOFORM A-RELATED"/>
    <property type="match status" value="1"/>
</dbReference>
<comment type="caution">
    <text evidence="8">The sequence shown here is derived from an EMBL/GenBank/DDBJ whole genome shotgun (WGS) entry which is preliminary data.</text>
</comment>
<keyword evidence="6" id="KW-0732">Signal</keyword>
<dbReference type="SUPFAM" id="SSF50630">
    <property type="entry name" value="Acid proteases"/>
    <property type="match status" value="1"/>
</dbReference>
<dbReference type="InterPro" id="IPR001461">
    <property type="entry name" value="Aspartic_peptidase_A1"/>
</dbReference>
<evidence type="ECO:0000256" key="2">
    <source>
        <dbReference type="ARBA" id="ARBA00007447"/>
    </source>
</evidence>
<proteinExistence type="inferred from homology"/>
<feature type="chain" id="PRO_5045196459" description="rhizopuspepsin" evidence="6">
    <location>
        <begin position="21"/>
        <end position="406"/>
    </location>
</feature>
<dbReference type="InterPro" id="IPR021109">
    <property type="entry name" value="Peptidase_aspartic_dom_sf"/>
</dbReference>
<reference evidence="8 9" key="1">
    <citation type="submission" date="2024-04" db="EMBL/GenBank/DDBJ databases">
        <title>genome sequences of Mucor flavus KT1a and Helicostylum pulchrum KT1b strains isolated from the surface of a dry-aged beef.</title>
        <authorList>
            <person name="Toyotome T."/>
            <person name="Hosono M."/>
            <person name="Torimaru M."/>
            <person name="Fukuda K."/>
            <person name="Mikami N."/>
        </authorList>
    </citation>
    <scope>NUCLEOTIDE SEQUENCE [LARGE SCALE GENOMIC DNA]</scope>
    <source>
        <strain evidence="8 9">KT1a</strain>
    </source>
</reference>
<evidence type="ECO:0000256" key="1">
    <source>
        <dbReference type="ARBA" id="ARBA00001130"/>
    </source>
</evidence>
<dbReference type="CDD" id="cd05471">
    <property type="entry name" value="pepsin_like"/>
    <property type="match status" value="1"/>
</dbReference>
<dbReference type="Gene3D" id="2.40.70.10">
    <property type="entry name" value="Acid Proteases"/>
    <property type="match status" value="2"/>
</dbReference>
<dbReference type="InterPro" id="IPR034164">
    <property type="entry name" value="Pepsin-like_dom"/>
</dbReference>
<feature type="domain" description="Peptidase A1" evidence="7">
    <location>
        <begin position="80"/>
        <end position="398"/>
    </location>
</feature>
<keyword evidence="4 5" id="KW-0064">Aspartyl protease</keyword>
<dbReference type="EMBL" id="BAABUK010000003">
    <property type="protein sequence ID" value="GAA5807771.1"/>
    <property type="molecule type" value="Genomic_DNA"/>
</dbReference>